<feature type="region of interest" description="Disordered" evidence="2">
    <location>
        <begin position="1"/>
        <end position="78"/>
    </location>
</feature>
<name>A0ABQ2FA13_9MICO</name>
<feature type="coiled-coil region" evidence="1">
    <location>
        <begin position="364"/>
        <end position="453"/>
    </location>
</feature>
<evidence type="ECO:0000256" key="2">
    <source>
        <dbReference type="SAM" id="MobiDB-lite"/>
    </source>
</evidence>
<proteinExistence type="predicted"/>
<gene>
    <name evidence="3" type="ORF">GCM10011509_26160</name>
</gene>
<keyword evidence="4" id="KW-1185">Reference proteome</keyword>
<feature type="compositionally biased region" description="Basic and acidic residues" evidence="2">
    <location>
        <begin position="1"/>
        <end position="13"/>
    </location>
</feature>
<dbReference type="Pfam" id="PF03993">
    <property type="entry name" value="DUF349"/>
    <property type="match status" value="3"/>
</dbReference>
<keyword evidence="1" id="KW-0175">Coiled coil</keyword>
<dbReference type="EMBL" id="BMLB01000005">
    <property type="protein sequence ID" value="GGK76320.1"/>
    <property type="molecule type" value="Genomic_DNA"/>
</dbReference>
<evidence type="ECO:0000256" key="1">
    <source>
        <dbReference type="SAM" id="Coils"/>
    </source>
</evidence>
<dbReference type="Proteomes" id="UP000662111">
    <property type="component" value="Unassembled WGS sequence"/>
</dbReference>
<sequence length="481" mass="52433">MVEPAVERGHHVSEQTPKPVPTPPSPAMLAARRPAVPRPPAPAGDAGGPGAATSATPAESVAPTAPSESVRHGRVGEDGTVYVTLADGTEREVGSYPDASPEEALAYFARKYDELVASADLLAQRLAHTEVSAHDARQSLAHLKEQIGDAHVVGDLAALEATVAALDESVAAKSAAEAQQRAAAKAEAVVRREELVVEAETLADTDPAKVQWKQASSRVRELLDEWKAHQRSGPRLDKDVENALWKRFSHARTAFDKKRKTWFAQLDEQHGQAKALKEKLVREAEALATSKDWGPTAGAFKRLMQDWKRAGRAARSDDDALWARFKAAQDTFFDAKDQVVAAEEAEYAENLVVKEALLAEAEAITVDEEHLESAKAELRRIQDRWDAAGKVPRADIRRVEGRLRAVEQQVRDLEDKQWKRSDPELTARAQSMAEQLERAVQGLESDLAAARAAGDDGRAEALEAELATKRLWLDSARGNLS</sequence>
<reference evidence="4" key="1">
    <citation type="journal article" date="2019" name="Int. J. Syst. Evol. Microbiol.">
        <title>The Global Catalogue of Microorganisms (GCM) 10K type strain sequencing project: providing services to taxonomists for standard genome sequencing and annotation.</title>
        <authorList>
            <consortium name="The Broad Institute Genomics Platform"/>
            <consortium name="The Broad Institute Genome Sequencing Center for Infectious Disease"/>
            <person name="Wu L."/>
            <person name="Ma J."/>
        </authorList>
    </citation>
    <scope>NUCLEOTIDE SEQUENCE [LARGE SCALE GENOMIC DNA]</scope>
    <source>
        <strain evidence="4">CGMCC 1.5362</strain>
    </source>
</reference>
<protein>
    <submittedName>
        <fullName evidence="3">DNA repair ATPase</fullName>
    </submittedName>
</protein>
<accession>A0ABQ2FA13</accession>
<dbReference type="InterPro" id="IPR007139">
    <property type="entry name" value="DUF349"/>
</dbReference>
<evidence type="ECO:0000313" key="4">
    <source>
        <dbReference type="Proteomes" id="UP000662111"/>
    </source>
</evidence>
<organism evidence="3 4">
    <name type="scientific">Ornithinimicrobium pekingense</name>
    <dbReference type="NCBI Taxonomy" id="384677"/>
    <lineage>
        <taxon>Bacteria</taxon>
        <taxon>Bacillati</taxon>
        <taxon>Actinomycetota</taxon>
        <taxon>Actinomycetes</taxon>
        <taxon>Micrococcales</taxon>
        <taxon>Ornithinimicrobiaceae</taxon>
        <taxon>Ornithinimicrobium</taxon>
    </lineage>
</organism>
<comment type="caution">
    <text evidence="3">The sequence shown here is derived from an EMBL/GenBank/DDBJ whole genome shotgun (WGS) entry which is preliminary data.</text>
</comment>
<evidence type="ECO:0000313" key="3">
    <source>
        <dbReference type="EMBL" id="GGK76320.1"/>
    </source>
</evidence>